<dbReference type="AlphaFoldDB" id="R0DWP1"/>
<dbReference type="Proteomes" id="UP000013280">
    <property type="component" value="Unassembled WGS sequence"/>
</dbReference>
<reference evidence="1 2" key="1">
    <citation type="journal article" date="2013" name="Genome Announc.">
        <title>Draft Genome Sequence for Ralstonia sp. Strain OR214, a Bacterium with Potential for Bioremediation.</title>
        <authorList>
            <person name="Utturkar S.M."/>
            <person name="Bollmann A."/>
            <person name="Brzoska R.M."/>
            <person name="Klingeman D.M."/>
            <person name="Epstein S.E."/>
            <person name="Palumbo A.V."/>
            <person name="Brown S.D."/>
        </authorList>
    </citation>
    <scope>NUCLEOTIDE SEQUENCE [LARGE SCALE GENOMIC DNA]</scope>
    <source>
        <strain evidence="1 2">OR214</strain>
    </source>
</reference>
<dbReference type="EMBL" id="APMQ01000005">
    <property type="protein sequence ID" value="ENZ77853.1"/>
    <property type="molecule type" value="Genomic_DNA"/>
</dbReference>
<accession>R0DWP1</accession>
<sequence length="58" mass="6194" precursor="true">MTDLVVVLLLEIFLIDDVVVSAAFSLCTQAVINADVSTEGAKVPNDSVCKAFLRNVLL</sequence>
<gene>
    <name evidence="1" type="ORF">OR214_02129</name>
</gene>
<protein>
    <submittedName>
        <fullName evidence="1">Uncharacterized protein</fullName>
    </submittedName>
</protein>
<name>R0DWP1_RALPI</name>
<proteinExistence type="predicted"/>
<evidence type="ECO:0000313" key="1">
    <source>
        <dbReference type="EMBL" id="ENZ77853.1"/>
    </source>
</evidence>
<evidence type="ECO:0000313" key="2">
    <source>
        <dbReference type="Proteomes" id="UP000013280"/>
    </source>
</evidence>
<organism evidence="1 2">
    <name type="scientific">Ralstonia pickettii OR214</name>
    <dbReference type="NCBI Taxonomy" id="1264675"/>
    <lineage>
        <taxon>Bacteria</taxon>
        <taxon>Pseudomonadati</taxon>
        <taxon>Pseudomonadota</taxon>
        <taxon>Betaproteobacteria</taxon>
        <taxon>Burkholderiales</taxon>
        <taxon>Burkholderiaceae</taxon>
        <taxon>Ralstonia</taxon>
    </lineage>
</organism>
<comment type="caution">
    <text evidence="1">The sequence shown here is derived from an EMBL/GenBank/DDBJ whole genome shotgun (WGS) entry which is preliminary data.</text>
</comment>